<dbReference type="EMBL" id="JAKMXF010000077">
    <property type="protein sequence ID" value="KAI6658847.1"/>
    <property type="molecule type" value="Genomic_DNA"/>
</dbReference>
<dbReference type="AlphaFoldDB" id="A0AAV7KC73"/>
<gene>
    <name evidence="1" type="ORF">LOD99_15172</name>
</gene>
<name>A0AAV7KC73_9METZ</name>
<accession>A0AAV7KC73</accession>
<dbReference type="Proteomes" id="UP001165289">
    <property type="component" value="Unassembled WGS sequence"/>
</dbReference>
<proteinExistence type="predicted"/>
<evidence type="ECO:0000313" key="2">
    <source>
        <dbReference type="Proteomes" id="UP001165289"/>
    </source>
</evidence>
<comment type="caution">
    <text evidence="1">The sequence shown here is derived from an EMBL/GenBank/DDBJ whole genome shotgun (WGS) entry which is preliminary data.</text>
</comment>
<evidence type="ECO:0000313" key="1">
    <source>
        <dbReference type="EMBL" id="KAI6658847.1"/>
    </source>
</evidence>
<organism evidence="1 2">
    <name type="scientific">Oopsacas minuta</name>
    <dbReference type="NCBI Taxonomy" id="111878"/>
    <lineage>
        <taxon>Eukaryota</taxon>
        <taxon>Metazoa</taxon>
        <taxon>Porifera</taxon>
        <taxon>Hexactinellida</taxon>
        <taxon>Hexasterophora</taxon>
        <taxon>Lyssacinosida</taxon>
        <taxon>Leucopsacidae</taxon>
        <taxon>Oopsacas</taxon>
    </lineage>
</organism>
<sequence length="125" mass="14516">MEGQLRTLTDALDTIHTTNDCGAPKTLENHIRNQMWAKQHELIELAARRIRWANVIEETMWANIWGNNTTFLEYLSCVCIGPGTKQKFLSDENKKVYHDMIALKQSPNFMNTQAIQRFCVQDMDN</sequence>
<keyword evidence="2" id="KW-1185">Reference proteome</keyword>
<protein>
    <submittedName>
        <fullName evidence="1">Uncharacterized protein</fullName>
    </submittedName>
</protein>
<reference evidence="1 2" key="1">
    <citation type="journal article" date="2023" name="BMC Biol.">
        <title>The compact genome of the sponge Oopsacas minuta (Hexactinellida) is lacking key metazoan core genes.</title>
        <authorList>
            <person name="Santini S."/>
            <person name="Schenkelaars Q."/>
            <person name="Jourda C."/>
            <person name="Duchesne M."/>
            <person name="Belahbib H."/>
            <person name="Rocher C."/>
            <person name="Selva M."/>
            <person name="Riesgo A."/>
            <person name="Vervoort M."/>
            <person name="Leys S.P."/>
            <person name="Kodjabachian L."/>
            <person name="Le Bivic A."/>
            <person name="Borchiellini C."/>
            <person name="Claverie J.M."/>
            <person name="Renard E."/>
        </authorList>
    </citation>
    <scope>NUCLEOTIDE SEQUENCE [LARGE SCALE GENOMIC DNA]</scope>
    <source>
        <strain evidence="1">SPO-2</strain>
    </source>
</reference>